<gene>
    <name evidence="8" type="ORF">TSA1_36530</name>
</gene>
<evidence type="ECO:0000313" key="9">
    <source>
        <dbReference type="Proteomes" id="UP000228930"/>
    </source>
</evidence>
<dbReference type="InterPro" id="IPR012257">
    <property type="entry name" value="Glc_ox_4Fe-4S"/>
</dbReference>
<dbReference type="PIRSF" id="PIRSF000139">
    <property type="entry name" value="Glc_ox_4Fe-4S"/>
    <property type="match status" value="1"/>
</dbReference>
<keyword evidence="4 6" id="KW-0408">Iron</keyword>
<dbReference type="RefSeq" id="WP_100180737.1">
    <property type="nucleotide sequence ID" value="NZ_LFJC01000003.1"/>
</dbReference>
<dbReference type="InterPro" id="IPR009051">
    <property type="entry name" value="Helical_ferredxn"/>
</dbReference>
<dbReference type="PROSITE" id="PS00198">
    <property type="entry name" value="4FE4S_FER_1"/>
    <property type="match status" value="1"/>
</dbReference>
<dbReference type="GO" id="GO:0046872">
    <property type="term" value="F:metal ion binding"/>
    <property type="evidence" value="ECO:0007669"/>
    <property type="project" value="UniProtKB-UniRule"/>
</dbReference>
<dbReference type="FunFam" id="1.10.1060.10:FF:000012">
    <property type="entry name" value="Glycolate oxidase iron-sulfur subunit"/>
    <property type="match status" value="1"/>
</dbReference>
<evidence type="ECO:0000313" key="8">
    <source>
        <dbReference type="EMBL" id="PIT05626.1"/>
    </source>
</evidence>
<dbReference type="InterPro" id="IPR017900">
    <property type="entry name" value="4Fe4S_Fe_S_CS"/>
</dbReference>
<evidence type="ECO:0000256" key="5">
    <source>
        <dbReference type="ARBA" id="ARBA00023014"/>
    </source>
</evidence>
<dbReference type="InterPro" id="IPR004017">
    <property type="entry name" value="Cys_rich_dom"/>
</dbReference>
<evidence type="ECO:0000256" key="2">
    <source>
        <dbReference type="ARBA" id="ARBA00022723"/>
    </source>
</evidence>
<dbReference type="PROSITE" id="PS51379">
    <property type="entry name" value="4FE4S_FER_2"/>
    <property type="match status" value="2"/>
</dbReference>
<dbReference type="SUPFAM" id="SSF52402">
    <property type="entry name" value="Adenine nucleotide alpha hydrolases-like"/>
    <property type="match status" value="1"/>
</dbReference>
<keyword evidence="2 6" id="KW-0479">Metal-binding</keyword>
<name>A0A2M6UM38_9BRAD</name>
<keyword evidence="6" id="KW-0813">Transport</keyword>
<dbReference type="Gene3D" id="1.10.1060.10">
    <property type="entry name" value="Alpha-helical ferredoxin"/>
    <property type="match status" value="1"/>
</dbReference>
<evidence type="ECO:0000256" key="6">
    <source>
        <dbReference type="PIRNR" id="PIRNR000139"/>
    </source>
</evidence>
<evidence type="ECO:0000259" key="7">
    <source>
        <dbReference type="PROSITE" id="PS51379"/>
    </source>
</evidence>
<keyword evidence="6" id="KW-0249">Electron transport</keyword>
<keyword evidence="9" id="KW-1185">Reference proteome</keyword>
<sequence length="438" mass="46996">MKTEFSLAQLADPDIAEADKILRACVHCGFCTATCPTYVLLGDELDSPRGRIYLIKEMLEKDQTPTAEVVKHVDRCLSCLSCMTTCPSGVNYMHLVDQARVRIEQRYQRPLAERLLRQVLAFVLPDPQRFRASMVLARLARPLAVFLPTPRPSATPGLVQRIKAMLALAPQRLPSPGPLPGSVFAALGKKRGRVALLQGCAQQVLAPRINQAAISLLTRHGVEVVLVRDEQCCGALTHHLGNDGDALARARANVAAWRKEASGEGLDAILVTTSGCGTVIKDYGYLLREDAAFAADAAKVSALAKDITEYVAGLDLATTERGDNIVVAYHSACSLQHGQKITGLPKELLSKNGFVVKDVPESHLCCGSAGTYNILQPELAGRLRDRKVANIASVKPDMIAAGNIGCMVQIASGTSVPVVHTIELLDWATGGSRPALNA</sequence>
<dbReference type="InterPro" id="IPR017896">
    <property type="entry name" value="4Fe4S_Fe-S-bd"/>
</dbReference>
<evidence type="ECO:0000256" key="4">
    <source>
        <dbReference type="ARBA" id="ARBA00023004"/>
    </source>
</evidence>
<comment type="caution">
    <text evidence="8">The sequence shown here is derived from an EMBL/GenBank/DDBJ whole genome shotgun (WGS) entry which is preliminary data.</text>
</comment>
<organism evidence="8 9">
    <name type="scientific">Bradyrhizobium nitroreducens</name>
    <dbReference type="NCBI Taxonomy" id="709803"/>
    <lineage>
        <taxon>Bacteria</taxon>
        <taxon>Pseudomonadati</taxon>
        <taxon>Pseudomonadota</taxon>
        <taxon>Alphaproteobacteria</taxon>
        <taxon>Hyphomicrobiales</taxon>
        <taxon>Nitrobacteraceae</taxon>
        <taxon>Bradyrhizobium</taxon>
    </lineage>
</organism>
<comment type="catalytic activity">
    <reaction evidence="6">
        <text>glycolate + A = glyoxylate + AH2</text>
        <dbReference type="Rhea" id="RHEA:21264"/>
        <dbReference type="ChEBI" id="CHEBI:13193"/>
        <dbReference type="ChEBI" id="CHEBI:17499"/>
        <dbReference type="ChEBI" id="CHEBI:29805"/>
        <dbReference type="ChEBI" id="CHEBI:36655"/>
        <dbReference type="EC" id="1.1.99.14"/>
    </reaction>
</comment>
<dbReference type="GO" id="GO:0019154">
    <property type="term" value="F:glycolate dehydrogenase activity"/>
    <property type="evidence" value="ECO:0007669"/>
    <property type="project" value="UniProtKB-EC"/>
</dbReference>
<comment type="catalytic activity">
    <reaction evidence="6">
        <text>(R)-lactate + A = pyruvate + AH2</text>
        <dbReference type="Rhea" id="RHEA:15089"/>
        <dbReference type="ChEBI" id="CHEBI:13193"/>
        <dbReference type="ChEBI" id="CHEBI:15361"/>
        <dbReference type="ChEBI" id="CHEBI:16004"/>
        <dbReference type="ChEBI" id="CHEBI:17499"/>
    </reaction>
</comment>
<dbReference type="Pfam" id="PF02754">
    <property type="entry name" value="CCG"/>
    <property type="match status" value="2"/>
</dbReference>
<keyword evidence="1 6" id="KW-0004">4Fe-4S</keyword>
<evidence type="ECO:0000256" key="1">
    <source>
        <dbReference type="ARBA" id="ARBA00022485"/>
    </source>
</evidence>
<dbReference type="NCBIfam" id="NF008434">
    <property type="entry name" value="PRK11274.1"/>
    <property type="match status" value="1"/>
</dbReference>
<proteinExistence type="predicted"/>
<dbReference type="PANTHER" id="PTHR32479">
    <property type="entry name" value="GLYCOLATE OXIDASE IRON-SULFUR SUBUNIT"/>
    <property type="match status" value="1"/>
</dbReference>
<feature type="domain" description="4Fe-4S ferredoxin-type" evidence="7">
    <location>
        <begin position="67"/>
        <end position="96"/>
    </location>
</feature>
<dbReference type="SUPFAM" id="SSF54862">
    <property type="entry name" value="4Fe-4S ferredoxins"/>
    <property type="match status" value="1"/>
</dbReference>
<accession>A0A2M6UM38</accession>
<reference evidence="8 9" key="1">
    <citation type="submission" date="2015-06" db="EMBL/GenBank/DDBJ databases">
        <title>Comparative genome analysis of nirS-carrying Bradyrhizobium sp. strains.</title>
        <authorList>
            <person name="Ishii S."/>
            <person name="Jang J."/>
            <person name="Nishizawa T."/>
            <person name="Senoo K."/>
        </authorList>
    </citation>
    <scope>NUCLEOTIDE SEQUENCE [LARGE SCALE GENOMIC DNA]</scope>
    <source>
        <strain evidence="8 9">TSA1</strain>
    </source>
</reference>
<protein>
    <recommendedName>
        <fullName evidence="6">Glycolate oxidase iron-sulfur subunit</fullName>
        <ecNumber evidence="6">1.1.99.14</ecNumber>
    </recommendedName>
</protein>
<evidence type="ECO:0000256" key="3">
    <source>
        <dbReference type="ARBA" id="ARBA00022737"/>
    </source>
</evidence>
<feature type="domain" description="4Fe-4S ferredoxin-type" evidence="7">
    <location>
        <begin position="14"/>
        <end position="45"/>
    </location>
</feature>
<keyword evidence="5 6" id="KW-0411">Iron-sulfur</keyword>
<comment type="function">
    <text evidence="6">Component of a complex that catalyzes the oxidation of glycolate to glyoxylate.</text>
</comment>
<dbReference type="EC" id="1.1.99.14" evidence="6"/>
<dbReference type="AlphaFoldDB" id="A0A2M6UM38"/>
<dbReference type="Pfam" id="PF13183">
    <property type="entry name" value="Fer4_8"/>
    <property type="match status" value="1"/>
</dbReference>
<dbReference type="EMBL" id="LFJC01000003">
    <property type="protein sequence ID" value="PIT05626.1"/>
    <property type="molecule type" value="Genomic_DNA"/>
</dbReference>
<dbReference type="GO" id="GO:0051539">
    <property type="term" value="F:4 iron, 4 sulfur cluster binding"/>
    <property type="evidence" value="ECO:0007669"/>
    <property type="project" value="UniProtKB-UniRule"/>
</dbReference>
<comment type="cofactor">
    <cofactor evidence="6">
        <name>[4Fe-4S] cluster</name>
        <dbReference type="ChEBI" id="CHEBI:49883"/>
    </cofactor>
    <text evidence="6">Binds 2 [4Fe-4S] clusters.</text>
</comment>
<keyword evidence="3" id="KW-0677">Repeat</keyword>
<dbReference type="PANTHER" id="PTHR32479:SF17">
    <property type="entry name" value="GLYCOLATE OXIDASE IRON-SULFUR SUBUNIT"/>
    <property type="match status" value="1"/>
</dbReference>
<dbReference type="Proteomes" id="UP000228930">
    <property type="component" value="Unassembled WGS sequence"/>
</dbReference>